<dbReference type="AlphaFoldDB" id="A0A0V1M348"/>
<dbReference type="SUPFAM" id="SSF54001">
    <property type="entry name" value="Cysteine proteinases"/>
    <property type="match status" value="1"/>
</dbReference>
<protein>
    <submittedName>
        <fullName evidence="1">Uncharacterized protein</fullName>
    </submittedName>
</protein>
<organism evidence="1 2">
    <name type="scientific">Trichinella papuae</name>
    <dbReference type="NCBI Taxonomy" id="268474"/>
    <lineage>
        <taxon>Eukaryota</taxon>
        <taxon>Metazoa</taxon>
        <taxon>Ecdysozoa</taxon>
        <taxon>Nematoda</taxon>
        <taxon>Enoplea</taxon>
        <taxon>Dorylaimia</taxon>
        <taxon>Trichinellida</taxon>
        <taxon>Trichinellidae</taxon>
        <taxon>Trichinella</taxon>
    </lineage>
</organism>
<evidence type="ECO:0000313" key="2">
    <source>
        <dbReference type="Proteomes" id="UP000054843"/>
    </source>
</evidence>
<keyword evidence="2" id="KW-1185">Reference proteome</keyword>
<name>A0A0V1M348_9BILA</name>
<proteinExistence type="predicted"/>
<dbReference type="InterPro" id="IPR038765">
    <property type="entry name" value="Papain-like_cys_pep_sf"/>
</dbReference>
<gene>
    <name evidence="1" type="ORF">T10_91</name>
</gene>
<sequence length="188" mass="22216">MFSYFKLMNKRVIHVLLFHLTVTDRMEPYKPDDQKRGNTVPNTLWSVTAIWATALHMRIVIVVVTNKLIHHITIQFRGNQQHDSHELLRCFLDEIPDEELACIKDGIKQCCELTEDEEGKEKLKRIYNNKQHINEFVVTYGYVFVARSQAMSFRLVLRLVQCFACESYNRWKEMMKFSSCLPKGTNRN</sequence>
<reference evidence="1 2" key="1">
    <citation type="submission" date="2015-01" db="EMBL/GenBank/DDBJ databases">
        <title>Evolution of Trichinella species and genotypes.</title>
        <authorList>
            <person name="Korhonen P.K."/>
            <person name="Edoardo P."/>
            <person name="Giuseppe L.R."/>
            <person name="Gasser R.B."/>
        </authorList>
    </citation>
    <scope>NUCLEOTIDE SEQUENCE [LARGE SCALE GENOMIC DNA]</scope>
    <source>
        <strain evidence="1">ISS1980</strain>
    </source>
</reference>
<dbReference type="Proteomes" id="UP000054843">
    <property type="component" value="Unassembled WGS sequence"/>
</dbReference>
<comment type="caution">
    <text evidence="1">The sequence shown here is derived from an EMBL/GenBank/DDBJ whole genome shotgun (WGS) entry which is preliminary data.</text>
</comment>
<evidence type="ECO:0000313" key="1">
    <source>
        <dbReference type="EMBL" id="KRZ65778.1"/>
    </source>
</evidence>
<dbReference type="Gene3D" id="3.90.70.10">
    <property type="entry name" value="Cysteine proteinases"/>
    <property type="match status" value="1"/>
</dbReference>
<dbReference type="EMBL" id="JYDO01000297">
    <property type="protein sequence ID" value="KRZ65778.1"/>
    <property type="molecule type" value="Genomic_DNA"/>
</dbReference>
<accession>A0A0V1M348</accession>